<evidence type="ECO:0000256" key="9">
    <source>
        <dbReference type="ARBA" id="ARBA00023027"/>
    </source>
</evidence>
<comment type="catalytic activity">
    <reaction evidence="10 11">
        <text>nicotinate beta-D-ribonucleotide + ATP + H(+) = deamido-NAD(+) + diphosphate</text>
        <dbReference type="Rhea" id="RHEA:22860"/>
        <dbReference type="ChEBI" id="CHEBI:15378"/>
        <dbReference type="ChEBI" id="CHEBI:30616"/>
        <dbReference type="ChEBI" id="CHEBI:33019"/>
        <dbReference type="ChEBI" id="CHEBI:57502"/>
        <dbReference type="ChEBI" id="CHEBI:58437"/>
        <dbReference type="EC" id="2.7.7.18"/>
    </reaction>
</comment>
<protein>
    <recommendedName>
        <fullName evidence="11">Probable nicotinate-nucleotide adenylyltransferase</fullName>
        <ecNumber evidence="11">2.7.7.18</ecNumber>
    </recommendedName>
    <alternativeName>
        <fullName evidence="11">Deamido-NAD(+) diphosphorylase</fullName>
    </alternativeName>
    <alternativeName>
        <fullName evidence="11">Deamido-NAD(+) pyrophosphorylase</fullName>
    </alternativeName>
    <alternativeName>
        <fullName evidence="11">Nicotinate mononucleotide adenylyltransferase</fullName>
        <shortName evidence="11">NaMN adenylyltransferase</shortName>
    </alternativeName>
</protein>
<dbReference type="GO" id="GO:0009435">
    <property type="term" value="P:NAD+ biosynthetic process"/>
    <property type="evidence" value="ECO:0007669"/>
    <property type="project" value="UniProtKB-UniRule"/>
</dbReference>
<evidence type="ECO:0000256" key="1">
    <source>
        <dbReference type="ARBA" id="ARBA00002324"/>
    </source>
</evidence>
<gene>
    <name evidence="11 13" type="primary">nadD</name>
    <name evidence="13" type="synonym">ybeN</name>
    <name evidence="13" type="ORF">WIGMOR_0612</name>
</gene>
<dbReference type="HAMAP" id="MF_00244">
    <property type="entry name" value="NaMN_adenylyltr"/>
    <property type="match status" value="1"/>
</dbReference>
<comment type="similarity">
    <text evidence="3 11">Belongs to the NadD family.</text>
</comment>
<keyword evidence="5 11" id="KW-0808">Transferase</keyword>
<dbReference type="GO" id="GO:0005524">
    <property type="term" value="F:ATP binding"/>
    <property type="evidence" value="ECO:0007669"/>
    <property type="project" value="UniProtKB-KW"/>
</dbReference>
<dbReference type="GO" id="GO:0004515">
    <property type="term" value="F:nicotinate-nucleotide adenylyltransferase activity"/>
    <property type="evidence" value="ECO:0007669"/>
    <property type="project" value="UniProtKB-UniRule"/>
</dbReference>
<evidence type="ECO:0000256" key="8">
    <source>
        <dbReference type="ARBA" id="ARBA00022840"/>
    </source>
</evidence>
<proteinExistence type="inferred from homology"/>
<dbReference type="eggNOG" id="COG1057">
    <property type="taxonomic scope" value="Bacteria"/>
</dbReference>
<evidence type="ECO:0000256" key="7">
    <source>
        <dbReference type="ARBA" id="ARBA00022741"/>
    </source>
</evidence>
<dbReference type="InterPro" id="IPR005248">
    <property type="entry name" value="NadD/NMNAT"/>
</dbReference>
<dbReference type="EC" id="2.7.7.18" evidence="11"/>
<feature type="domain" description="Cytidyltransferase-like" evidence="12">
    <location>
        <begin position="10"/>
        <end position="181"/>
    </location>
</feature>
<dbReference type="AlphaFoldDB" id="H6Q5E3"/>
<dbReference type="UniPathway" id="UPA00253">
    <property type="reaction ID" value="UER00332"/>
</dbReference>
<dbReference type="KEGG" id="wgl:WIGMOR_0612"/>
<dbReference type="InterPro" id="IPR004821">
    <property type="entry name" value="Cyt_trans-like"/>
</dbReference>
<evidence type="ECO:0000256" key="10">
    <source>
        <dbReference type="ARBA" id="ARBA00048721"/>
    </source>
</evidence>
<evidence type="ECO:0000256" key="2">
    <source>
        <dbReference type="ARBA" id="ARBA00005019"/>
    </source>
</evidence>
<dbReference type="SUPFAM" id="SSF52374">
    <property type="entry name" value="Nucleotidylyl transferase"/>
    <property type="match status" value="1"/>
</dbReference>
<evidence type="ECO:0000256" key="3">
    <source>
        <dbReference type="ARBA" id="ARBA00009014"/>
    </source>
</evidence>
<dbReference type="NCBIfam" id="TIGR00482">
    <property type="entry name" value="nicotinate (nicotinamide) nucleotide adenylyltransferase"/>
    <property type="match status" value="1"/>
</dbReference>
<keyword evidence="8 11" id="KW-0067">ATP-binding</keyword>
<keyword evidence="7 11" id="KW-0547">Nucleotide-binding</keyword>
<dbReference type="NCBIfam" id="TIGR00125">
    <property type="entry name" value="cyt_tran_rel"/>
    <property type="match status" value="1"/>
</dbReference>
<dbReference type="PANTHER" id="PTHR39321:SF3">
    <property type="entry name" value="PHOSPHOPANTETHEINE ADENYLYLTRANSFERASE"/>
    <property type="match status" value="1"/>
</dbReference>
<evidence type="ECO:0000256" key="6">
    <source>
        <dbReference type="ARBA" id="ARBA00022695"/>
    </source>
</evidence>
<dbReference type="OrthoDB" id="5295945at2"/>
<name>H6Q5E3_WIGGL</name>
<dbReference type="PANTHER" id="PTHR39321">
    <property type="entry name" value="NICOTINATE-NUCLEOTIDE ADENYLYLTRANSFERASE-RELATED"/>
    <property type="match status" value="1"/>
</dbReference>
<dbReference type="Proteomes" id="UP000009061">
    <property type="component" value="Chromosome"/>
</dbReference>
<evidence type="ECO:0000256" key="4">
    <source>
        <dbReference type="ARBA" id="ARBA00022642"/>
    </source>
</evidence>
<reference evidence="13 14" key="1">
    <citation type="journal article" date="2012" name="MBio">
        <title>Insight into the transmission biology and species-specific functional capabilities of tsetse (Diptera: glossinidae) obligate symbiont wigglesworthia.</title>
        <authorList>
            <person name="Rio R.V."/>
            <person name="Symula R.E."/>
            <person name="Wang J."/>
            <person name="Lohs C."/>
            <person name="Wu Y.N."/>
            <person name="Snyder A.K."/>
            <person name="Bjornson R.D."/>
            <person name="Oshima K."/>
            <person name="Biehl B.S."/>
            <person name="Perna N.T."/>
            <person name="Hattori M."/>
            <person name="Aksoy S."/>
        </authorList>
    </citation>
    <scope>NUCLEOTIDE SEQUENCE [LARGE SCALE GENOMIC DNA]</scope>
    <source>
        <strain evidence="13">WGM</strain>
    </source>
</reference>
<evidence type="ECO:0000259" key="12">
    <source>
        <dbReference type="Pfam" id="PF01467"/>
    </source>
</evidence>
<dbReference type="InterPro" id="IPR014729">
    <property type="entry name" value="Rossmann-like_a/b/a_fold"/>
</dbReference>
<accession>H6Q5E3</accession>
<keyword evidence="9 11" id="KW-0520">NAD</keyword>
<dbReference type="STRING" id="1142511.WIGMOR_0612"/>
<dbReference type="Gene3D" id="3.40.50.620">
    <property type="entry name" value="HUPs"/>
    <property type="match status" value="1"/>
</dbReference>
<comment type="pathway">
    <text evidence="2 11">Cofactor biosynthesis; NAD(+) biosynthesis; deamido-NAD(+) from nicotinate D-ribonucleotide: step 1/1.</text>
</comment>
<dbReference type="CDD" id="cd02165">
    <property type="entry name" value="NMNAT"/>
    <property type="match status" value="1"/>
</dbReference>
<dbReference type="NCBIfam" id="NF000839">
    <property type="entry name" value="PRK00071.1-1"/>
    <property type="match status" value="1"/>
</dbReference>
<keyword evidence="6 11" id="KW-0548">Nucleotidyltransferase</keyword>
<evidence type="ECO:0000256" key="5">
    <source>
        <dbReference type="ARBA" id="ARBA00022679"/>
    </source>
</evidence>
<dbReference type="EMBL" id="CP003315">
    <property type="protein sequence ID" value="AFA41426.1"/>
    <property type="molecule type" value="Genomic_DNA"/>
</dbReference>
<keyword evidence="4 11" id="KW-0662">Pyridine nucleotide biosynthesis</keyword>
<dbReference type="HOGENOM" id="CLU_069765_0_0_6"/>
<dbReference type="Pfam" id="PF01467">
    <property type="entry name" value="CTP_transf_like"/>
    <property type="match status" value="1"/>
</dbReference>
<evidence type="ECO:0000313" key="13">
    <source>
        <dbReference type="EMBL" id="AFA41426.1"/>
    </source>
</evidence>
<keyword evidence="14" id="KW-1185">Reference proteome</keyword>
<evidence type="ECO:0000256" key="11">
    <source>
        <dbReference type="HAMAP-Rule" id="MF_00244"/>
    </source>
</evidence>
<organism evidence="13 14">
    <name type="scientific">Wigglesworthia glossinidia endosymbiont of Glossina morsitans morsitans</name>
    <name type="common">Yale colony</name>
    <dbReference type="NCBI Taxonomy" id="1142511"/>
    <lineage>
        <taxon>Bacteria</taxon>
        <taxon>Pseudomonadati</taxon>
        <taxon>Pseudomonadota</taxon>
        <taxon>Gammaproteobacteria</taxon>
        <taxon>Enterobacterales</taxon>
        <taxon>Erwiniaceae</taxon>
        <taxon>Wigglesworthia</taxon>
    </lineage>
</organism>
<sequence>MKKKSTLIAFYGGTFDPIHNGHVQSAIAIAKLVRLNKIILLPNGIPVHRNMPKTSIEDRINMIQLAISEIPENIFKIDYREVRDLMPSWTFNTFKNIRCEYGPYKPIGFILGQDSFLNLPNWYRGLELINFCHLIVCSRSKYICNPKLNKIHPDILHYLPCGLIYYALTPVWNISSSIIRLRCHFGMSCNGLIATSVQKYIFKKKLYSDK</sequence>
<evidence type="ECO:0000313" key="14">
    <source>
        <dbReference type="Proteomes" id="UP000009061"/>
    </source>
</evidence>
<dbReference type="RefSeq" id="WP_014354364.1">
    <property type="nucleotide sequence ID" value="NC_016893.1"/>
</dbReference>
<comment type="function">
    <text evidence="1 11">Catalyzes the reversible adenylation of nicotinate mononucleotide (NaMN) to nicotinic acid adenine dinucleotide (NaAD).</text>
</comment>